<dbReference type="RefSeq" id="WP_091018015.1">
    <property type="nucleotide sequence ID" value="NZ_CP041743.1"/>
</dbReference>
<dbReference type="STRING" id="420953.SAMN05192543_109188"/>
<dbReference type="Proteomes" id="UP000199548">
    <property type="component" value="Unassembled WGS sequence"/>
</dbReference>
<dbReference type="InterPro" id="IPR013766">
    <property type="entry name" value="Thioredoxin_domain"/>
</dbReference>
<dbReference type="Pfam" id="PF00085">
    <property type="entry name" value="Thioredoxin"/>
    <property type="match status" value="1"/>
</dbReference>
<dbReference type="PANTHER" id="PTHR45663:SF11">
    <property type="entry name" value="GEO12009P1"/>
    <property type="match status" value="1"/>
</dbReference>
<feature type="domain" description="Thioredoxin" evidence="1">
    <location>
        <begin position="3"/>
        <end position="138"/>
    </location>
</feature>
<evidence type="ECO:0000259" key="1">
    <source>
        <dbReference type="PROSITE" id="PS51352"/>
    </source>
</evidence>
<dbReference type="Gene3D" id="3.40.30.10">
    <property type="entry name" value="Glutaredoxin"/>
    <property type="match status" value="1"/>
</dbReference>
<dbReference type="SUPFAM" id="SSF52833">
    <property type="entry name" value="Thioredoxin-like"/>
    <property type="match status" value="1"/>
</dbReference>
<evidence type="ECO:0000313" key="3">
    <source>
        <dbReference type="Proteomes" id="UP000199548"/>
    </source>
</evidence>
<dbReference type="AlphaFoldDB" id="A0A1I3TC00"/>
<dbReference type="GO" id="GO:0005829">
    <property type="term" value="C:cytosol"/>
    <property type="evidence" value="ECO:0007669"/>
    <property type="project" value="TreeGrafter"/>
</dbReference>
<dbReference type="InterPro" id="IPR036249">
    <property type="entry name" value="Thioredoxin-like_sf"/>
</dbReference>
<proteinExistence type="predicted"/>
<dbReference type="GO" id="GO:0015035">
    <property type="term" value="F:protein-disulfide reductase activity"/>
    <property type="evidence" value="ECO:0007669"/>
    <property type="project" value="TreeGrafter"/>
</dbReference>
<dbReference type="GO" id="GO:0045454">
    <property type="term" value="P:cell redox homeostasis"/>
    <property type="evidence" value="ECO:0007669"/>
    <property type="project" value="TreeGrafter"/>
</dbReference>
<sequence>MELKAGMTTQVLDTTDAKFEIDVAHTTSPVLLYFWAPWSEPCGAIDPLLDQVARHHTSRLKIVRVNVDEHEAIVKRFDIHRIPTVLFFDKGDLHTALVAPSVARVQVLIEDRFGSDMPWNAARADELCASSALAFQGQAARKKICLKRLRDTVFSAEHPPSHCAAGDAGHFVDEVGVPGVLGDMIDTLWRLTCATEGAAYARARTIALIEAIPLGADLSSVAPAVTHGLLHDRRWGLVRYAPEGNAREIFARLAVLHARELVGTRVDDRAWLELARDAIALADVHSLRQSEDTATPLDLQQIFIEQMEHVARPLARLDLDMLLQMVLSLTYAREQPRFWTDEDERNTRMMGDAALREVERQCGLKPPDDDIETVNRWRHQVRTLIDKLEATQSTADPTTAVRLEIWKSHRDSLAAELYSTVCELMVNRFDRAPKTVVLH</sequence>
<gene>
    <name evidence="2" type="ORF">SAMN05192543_109188</name>
</gene>
<organism evidence="2 3">
    <name type="scientific">Paraburkholderia megapolitana</name>
    <dbReference type="NCBI Taxonomy" id="420953"/>
    <lineage>
        <taxon>Bacteria</taxon>
        <taxon>Pseudomonadati</taxon>
        <taxon>Pseudomonadota</taxon>
        <taxon>Betaproteobacteria</taxon>
        <taxon>Burkholderiales</taxon>
        <taxon>Burkholderiaceae</taxon>
        <taxon>Paraburkholderia</taxon>
    </lineage>
</organism>
<dbReference type="PANTHER" id="PTHR45663">
    <property type="entry name" value="GEO12009P1"/>
    <property type="match status" value="1"/>
</dbReference>
<dbReference type="CDD" id="cd02947">
    <property type="entry name" value="TRX_family"/>
    <property type="match status" value="1"/>
</dbReference>
<protein>
    <submittedName>
        <fullName evidence="2">Thioredoxin</fullName>
    </submittedName>
</protein>
<dbReference type="OrthoDB" id="9135820at2"/>
<dbReference type="PROSITE" id="PS51352">
    <property type="entry name" value="THIOREDOXIN_2"/>
    <property type="match status" value="1"/>
</dbReference>
<evidence type="ECO:0000313" key="2">
    <source>
        <dbReference type="EMBL" id="SFJ67909.1"/>
    </source>
</evidence>
<name>A0A1I3TC00_9BURK</name>
<dbReference type="EMBL" id="FOQU01000009">
    <property type="protein sequence ID" value="SFJ67909.1"/>
    <property type="molecule type" value="Genomic_DNA"/>
</dbReference>
<keyword evidence="3" id="KW-1185">Reference proteome</keyword>
<accession>A0A1I3TC00</accession>
<reference evidence="2 3" key="1">
    <citation type="submission" date="2016-10" db="EMBL/GenBank/DDBJ databases">
        <authorList>
            <person name="de Groot N.N."/>
        </authorList>
    </citation>
    <scope>NUCLEOTIDE SEQUENCE [LARGE SCALE GENOMIC DNA]</scope>
    <source>
        <strain evidence="2 3">LMG 23650</strain>
    </source>
</reference>